<dbReference type="InterPro" id="IPR009100">
    <property type="entry name" value="AcylCoA_DH/oxidase_NM_dom_sf"/>
</dbReference>
<feature type="domain" description="Acyl-CoA oxidase/dehydrogenase middle" evidence="7">
    <location>
        <begin position="123"/>
        <end position="213"/>
    </location>
</feature>
<dbReference type="GO" id="GO:0003995">
    <property type="term" value="F:acyl-CoA dehydrogenase activity"/>
    <property type="evidence" value="ECO:0007669"/>
    <property type="project" value="TreeGrafter"/>
</dbReference>
<gene>
    <name evidence="9" type="ORF">APZ00_11830</name>
</gene>
<organism evidence="9 10">
    <name type="scientific">Pannonibacter phragmitetus</name>
    <dbReference type="NCBI Taxonomy" id="121719"/>
    <lineage>
        <taxon>Bacteria</taxon>
        <taxon>Pseudomonadati</taxon>
        <taxon>Pseudomonadota</taxon>
        <taxon>Alphaproteobacteria</taxon>
        <taxon>Hyphomicrobiales</taxon>
        <taxon>Stappiaceae</taxon>
        <taxon>Pannonibacter</taxon>
    </lineage>
</organism>
<dbReference type="PANTHER" id="PTHR43884">
    <property type="entry name" value="ACYL-COA DEHYDROGENASE"/>
    <property type="match status" value="1"/>
</dbReference>
<proteinExistence type="inferred from homology"/>
<feature type="domain" description="Acyl-CoA dehydrogenase/oxidase N-terminal" evidence="8">
    <location>
        <begin position="7"/>
        <end position="118"/>
    </location>
</feature>
<evidence type="ECO:0000256" key="2">
    <source>
        <dbReference type="ARBA" id="ARBA00009347"/>
    </source>
</evidence>
<dbReference type="InterPro" id="IPR013786">
    <property type="entry name" value="AcylCoA_DH/ox_N"/>
</dbReference>
<dbReference type="Proteomes" id="UP000064921">
    <property type="component" value="Chromosome"/>
</dbReference>
<dbReference type="GO" id="GO:0033539">
    <property type="term" value="P:fatty acid beta-oxidation using acyl-CoA dehydrogenase"/>
    <property type="evidence" value="ECO:0007669"/>
    <property type="project" value="TreeGrafter"/>
</dbReference>
<keyword evidence="3 5" id="KW-0285">Flavoprotein</keyword>
<dbReference type="KEGG" id="pphr:APZ00_11830"/>
<dbReference type="Pfam" id="PF02770">
    <property type="entry name" value="Acyl-CoA_dh_M"/>
    <property type="match status" value="1"/>
</dbReference>
<protein>
    <submittedName>
        <fullName evidence="9">Acyl-CoA dehydrogenase</fullName>
    </submittedName>
</protein>
<keyword evidence="4 5" id="KW-0274">FAD</keyword>
<evidence type="ECO:0000313" key="9">
    <source>
        <dbReference type="EMBL" id="ALV27666.1"/>
    </source>
</evidence>
<dbReference type="InterPro" id="IPR006091">
    <property type="entry name" value="Acyl-CoA_Oxase/DH_mid-dom"/>
</dbReference>
<evidence type="ECO:0000313" key="10">
    <source>
        <dbReference type="Proteomes" id="UP000064921"/>
    </source>
</evidence>
<comment type="cofactor">
    <cofactor evidence="1 5">
        <name>FAD</name>
        <dbReference type="ChEBI" id="CHEBI:57692"/>
    </cofactor>
</comment>
<dbReference type="STRING" id="121719.APZ00_11830"/>
<dbReference type="CDD" id="cd00567">
    <property type="entry name" value="ACAD"/>
    <property type="match status" value="1"/>
</dbReference>
<dbReference type="SUPFAM" id="SSF56645">
    <property type="entry name" value="Acyl-CoA dehydrogenase NM domain-like"/>
    <property type="match status" value="1"/>
</dbReference>
<dbReference type="InterPro" id="IPR037069">
    <property type="entry name" value="AcylCoA_DH/ox_N_sf"/>
</dbReference>
<dbReference type="Gene3D" id="1.10.540.10">
    <property type="entry name" value="Acyl-CoA dehydrogenase/oxidase, N-terminal domain"/>
    <property type="match status" value="1"/>
</dbReference>
<evidence type="ECO:0000259" key="6">
    <source>
        <dbReference type="Pfam" id="PF00441"/>
    </source>
</evidence>
<dbReference type="SUPFAM" id="SSF47203">
    <property type="entry name" value="Acyl-CoA dehydrogenase C-terminal domain-like"/>
    <property type="match status" value="1"/>
</dbReference>
<dbReference type="RefSeq" id="WP_058899020.1">
    <property type="nucleotide sequence ID" value="NZ_CP013068.1"/>
</dbReference>
<feature type="domain" description="Acyl-CoA dehydrogenase/oxidase C-terminal" evidence="6">
    <location>
        <begin position="226"/>
        <end position="372"/>
    </location>
</feature>
<evidence type="ECO:0000259" key="7">
    <source>
        <dbReference type="Pfam" id="PF02770"/>
    </source>
</evidence>
<keyword evidence="5" id="KW-0560">Oxidoreductase</keyword>
<dbReference type="GO" id="GO:0050660">
    <property type="term" value="F:flavin adenine dinucleotide binding"/>
    <property type="evidence" value="ECO:0007669"/>
    <property type="project" value="InterPro"/>
</dbReference>
<dbReference type="PANTHER" id="PTHR43884:SF12">
    <property type="entry name" value="ISOVALERYL-COA DEHYDROGENASE, MITOCHONDRIAL-RELATED"/>
    <property type="match status" value="1"/>
</dbReference>
<evidence type="ECO:0000256" key="4">
    <source>
        <dbReference type="ARBA" id="ARBA00022827"/>
    </source>
</evidence>
<name>A0A0U3P4B7_9HYPH</name>
<dbReference type="Gene3D" id="1.20.140.10">
    <property type="entry name" value="Butyryl-CoA Dehydrogenase, subunit A, domain 3"/>
    <property type="match status" value="1"/>
</dbReference>
<evidence type="ECO:0000256" key="3">
    <source>
        <dbReference type="ARBA" id="ARBA00022630"/>
    </source>
</evidence>
<keyword evidence="10" id="KW-1185">Reference proteome</keyword>
<dbReference type="InterPro" id="IPR036250">
    <property type="entry name" value="AcylCo_DH-like_C"/>
</dbReference>
<dbReference type="Pfam" id="PF00441">
    <property type="entry name" value="Acyl-CoA_dh_1"/>
    <property type="match status" value="1"/>
</dbReference>
<evidence type="ECO:0000256" key="5">
    <source>
        <dbReference type="RuleBase" id="RU362125"/>
    </source>
</evidence>
<dbReference type="Pfam" id="PF02771">
    <property type="entry name" value="Acyl-CoA_dh_N"/>
    <property type="match status" value="1"/>
</dbReference>
<dbReference type="GO" id="GO:0046359">
    <property type="term" value="P:butyrate catabolic process"/>
    <property type="evidence" value="ECO:0007669"/>
    <property type="project" value="TreeGrafter"/>
</dbReference>
<accession>A0A0U3P4B7</accession>
<dbReference type="InterPro" id="IPR009075">
    <property type="entry name" value="AcylCo_DH/oxidase_C"/>
</dbReference>
<sequence length="384" mass="41270">MDFTLSSEQHLFQETVRRFAANELAAGAAARARNPAYPWDVARRMAAMGLMGIALPEEDGGMGGTLLDSILAIQAVAEICPRSADTIQAGNFGPVRTFAEFATREQKARYLGPILRGEAVISLGMTEPEAGSAVTDLQTSATPDGEGFRVNGTKVFGTHSTEAQVFLVYVRFGPGLDGIGSVLIEKGAPGFTIGQPSAFMNGETWAQLYFDDVHVAPQDVLIGPGGFRKQISGFNVERLGNAARAVAAGRHAFNIARDHALHRRQFGRPLCEFQGIQWKFAEMAMKLEAAQLLLMRAAVNAGPGLPNANETALAKLACNEAGFFAANEALQVMGAMGFSEESTVQYCLRRTRGWMIAGGSAEILKNRIAEDVFGRSFPQRPPRS</sequence>
<dbReference type="Gene3D" id="2.40.110.10">
    <property type="entry name" value="Butyryl-CoA Dehydrogenase, subunit A, domain 2"/>
    <property type="match status" value="1"/>
</dbReference>
<evidence type="ECO:0000256" key="1">
    <source>
        <dbReference type="ARBA" id="ARBA00001974"/>
    </source>
</evidence>
<dbReference type="AlphaFoldDB" id="A0A0U3P4B7"/>
<dbReference type="InterPro" id="IPR046373">
    <property type="entry name" value="Acyl-CoA_Oxase/DH_mid-dom_sf"/>
</dbReference>
<dbReference type="EMBL" id="CP013068">
    <property type="protein sequence ID" value="ALV27666.1"/>
    <property type="molecule type" value="Genomic_DNA"/>
</dbReference>
<evidence type="ECO:0000259" key="8">
    <source>
        <dbReference type="Pfam" id="PF02771"/>
    </source>
</evidence>
<comment type="similarity">
    <text evidence="2 5">Belongs to the acyl-CoA dehydrogenase family.</text>
</comment>
<reference evidence="9 10" key="1">
    <citation type="submission" date="2015-10" db="EMBL/GenBank/DDBJ databases">
        <title>The world's first case of liver abscess caused by Pannonibacter phragmitetus.</title>
        <authorList>
            <person name="Ming D."/>
            <person name="Wang M."/>
            <person name="Zhou Y."/>
            <person name="Jiang T."/>
            <person name="Hu S."/>
        </authorList>
    </citation>
    <scope>NUCLEOTIDE SEQUENCE [LARGE SCALE GENOMIC DNA]</scope>
    <source>
        <strain evidence="9 10">31801</strain>
    </source>
</reference>